<reference evidence="2 3" key="1">
    <citation type="submission" date="2021-05" db="EMBL/GenBank/DDBJ databases">
        <title>Genome Assembly of Synthetic Allotetraploid Brassica napus Reveals Homoeologous Exchanges between Subgenomes.</title>
        <authorList>
            <person name="Davis J.T."/>
        </authorList>
    </citation>
    <scope>NUCLEOTIDE SEQUENCE [LARGE SCALE GENOMIC DNA]</scope>
    <source>
        <strain evidence="3">cv. Da-Ae</strain>
        <tissue evidence="2">Seedling</tissue>
    </source>
</reference>
<feature type="transmembrane region" description="Helical" evidence="1">
    <location>
        <begin position="53"/>
        <end position="74"/>
    </location>
</feature>
<proteinExistence type="predicted"/>
<evidence type="ECO:0000313" key="2">
    <source>
        <dbReference type="EMBL" id="KAH0873494.1"/>
    </source>
</evidence>
<keyword evidence="1" id="KW-0472">Membrane</keyword>
<evidence type="ECO:0000313" key="3">
    <source>
        <dbReference type="Proteomes" id="UP000824890"/>
    </source>
</evidence>
<feature type="non-terminal residue" evidence="2">
    <location>
        <position position="1"/>
    </location>
</feature>
<dbReference type="Proteomes" id="UP000824890">
    <property type="component" value="Unassembled WGS sequence"/>
</dbReference>
<keyword evidence="1" id="KW-0812">Transmembrane</keyword>
<organism evidence="2 3">
    <name type="scientific">Brassica napus</name>
    <name type="common">Rape</name>
    <dbReference type="NCBI Taxonomy" id="3708"/>
    <lineage>
        <taxon>Eukaryota</taxon>
        <taxon>Viridiplantae</taxon>
        <taxon>Streptophyta</taxon>
        <taxon>Embryophyta</taxon>
        <taxon>Tracheophyta</taxon>
        <taxon>Spermatophyta</taxon>
        <taxon>Magnoliopsida</taxon>
        <taxon>eudicotyledons</taxon>
        <taxon>Gunneridae</taxon>
        <taxon>Pentapetalae</taxon>
        <taxon>rosids</taxon>
        <taxon>malvids</taxon>
        <taxon>Brassicales</taxon>
        <taxon>Brassicaceae</taxon>
        <taxon>Brassiceae</taxon>
        <taxon>Brassica</taxon>
    </lineage>
</organism>
<keyword evidence="3" id="KW-1185">Reference proteome</keyword>
<protein>
    <submittedName>
        <fullName evidence="2">Uncharacterized protein</fullName>
    </submittedName>
</protein>
<evidence type="ECO:0000256" key="1">
    <source>
        <dbReference type="SAM" id="Phobius"/>
    </source>
</evidence>
<sequence>HHLSQCLDQDMNQDRLISWSQHNQTDKEERRLIIQAFQRNCLRRRRDIKPMSGRGGLSLSSKVVVLLTMAYVFLGVYSEGSSGRVDQCGIPERPLDCEPLYRG</sequence>
<gene>
    <name evidence="2" type="ORF">HID58_070856</name>
</gene>
<comment type="caution">
    <text evidence="2">The sequence shown here is derived from an EMBL/GenBank/DDBJ whole genome shotgun (WGS) entry which is preliminary data.</text>
</comment>
<name>A0ABQ7YZY1_BRANA</name>
<accession>A0ABQ7YZY1</accession>
<keyword evidence="1" id="KW-1133">Transmembrane helix</keyword>
<dbReference type="EMBL" id="JAGKQM010000016">
    <property type="protein sequence ID" value="KAH0873494.1"/>
    <property type="molecule type" value="Genomic_DNA"/>
</dbReference>